<proteinExistence type="predicted"/>
<dbReference type="AlphaFoldDB" id="A0A504Z2P3"/>
<dbReference type="STRING" id="46835.A0A504Z2P3"/>
<reference evidence="2 3" key="1">
    <citation type="submission" date="2019-04" db="EMBL/GenBank/DDBJ databases">
        <title>Annotation for the trematode Fasciola gigantica.</title>
        <authorList>
            <person name="Choi Y.-J."/>
        </authorList>
    </citation>
    <scope>NUCLEOTIDE SEQUENCE [LARGE SCALE GENOMIC DNA]</scope>
    <source>
        <strain evidence="2">Uganda_cow_1</strain>
    </source>
</reference>
<keyword evidence="3" id="KW-1185">Reference proteome</keyword>
<organism evidence="2 3">
    <name type="scientific">Fasciola gigantica</name>
    <name type="common">Giant liver fluke</name>
    <dbReference type="NCBI Taxonomy" id="46835"/>
    <lineage>
        <taxon>Eukaryota</taxon>
        <taxon>Metazoa</taxon>
        <taxon>Spiralia</taxon>
        <taxon>Lophotrochozoa</taxon>
        <taxon>Platyhelminthes</taxon>
        <taxon>Trematoda</taxon>
        <taxon>Digenea</taxon>
        <taxon>Plagiorchiida</taxon>
        <taxon>Echinostomata</taxon>
        <taxon>Echinostomatoidea</taxon>
        <taxon>Fasciolidae</taxon>
        <taxon>Fasciola</taxon>
    </lineage>
</organism>
<evidence type="ECO:0000256" key="1">
    <source>
        <dbReference type="SAM" id="MobiDB-lite"/>
    </source>
</evidence>
<dbReference type="SUPFAM" id="SSF46966">
    <property type="entry name" value="Spectrin repeat"/>
    <property type="match status" value="1"/>
</dbReference>
<protein>
    <submittedName>
        <fullName evidence="2">Uncharacterized protein</fullName>
    </submittedName>
</protein>
<dbReference type="EMBL" id="SUNJ01001191">
    <property type="protein sequence ID" value="TPP66995.1"/>
    <property type="molecule type" value="Genomic_DNA"/>
</dbReference>
<gene>
    <name evidence="2" type="ORF">FGIG_10210</name>
</gene>
<feature type="compositionally biased region" description="Basic and acidic residues" evidence="1">
    <location>
        <begin position="101"/>
        <end position="110"/>
    </location>
</feature>
<evidence type="ECO:0000313" key="3">
    <source>
        <dbReference type="Proteomes" id="UP000316759"/>
    </source>
</evidence>
<feature type="region of interest" description="Disordered" evidence="1">
    <location>
        <begin position="97"/>
        <end position="116"/>
    </location>
</feature>
<dbReference type="OrthoDB" id="10604841at2759"/>
<dbReference type="Gene3D" id="1.20.58.60">
    <property type="match status" value="1"/>
</dbReference>
<name>A0A504Z2P3_FASGI</name>
<sequence length="212" mass="24193">MQDHLNLAWNRLADCMEAVRERMLDDSTLIDLYNECKYASDWIKDKEDTIDTIDSLTIFPDSAAAAQGQIQLRILQGDLKVIEACIEDIGSRVDNAVSKGKQQEVSDKRPSPGLPQPLSRDFILRRHMDLIGRWNELQNGVKTRTAVFLTHDGSDPATMEKLDTFRAWLNEIKTQLLSGECPHDLQVERICVYIISLTVFVSKQFTLHLETF</sequence>
<accession>A0A504Z2P3</accession>
<comment type="caution">
    <text evidence="2">The sequence shown here is derived from an EMBL/GenBank/DDBJ whole genome shotgun (WGS) entry which is preliminary data.</text>
</comment>
<dbReference type="Proteomes" id="UP000316759">
    <property type="component" value="Unassembled WGS sequence"/>
</dbReference>
<evidence type="ECO:0000313" key="2">
    <source>
        <dbReference type="EMBL" id="TPP66995.1"/>
    </source>
</evidence>